<name>M5Q0Z8_DESAF</name>
<evidence type="ECO:0000313" key="1">
    <source>
        <dbReference type="EMBL" id="EMG36113.1"/>
    </source>
</evidence>
<dbReference type="RefSeq" id="WP_005988869.1">
    <property type="nucleotide sequence ID" value="NZ_AOSV01000034.1"/>
</dbReference>
<proteinExistence type="predicted"/>
<protein>
    <recommendedName>
        <fullName evidence="3">Nucleotidyltransferase</fullName>
    </recommendedName>
</protein>
<accession>M5Q0Z8</accession>
<dbReference type="OrthoDB" id="5405644at2"/>
<gene>
    <name evidence="1" type="ORF">PCS_03129</name>
</gene>
<reference evidence="1 2" key="1">
    <citation type="journal article" date="2013" name="Genome Announc.">
        <title>Draft Genome Sequence for Desulfovibrio africanus Strain PCS.</title>
        <authorList>
            <person name="Brown S.D."/>
            <person name="Utturkar S.M."/>
            <person name="Arkin A.P."/>
            <person name="Deutschbauer A.M."/>
            <person name="Elias D.A."/>
            <person name="Hazen T.C."/>
            <person name="Chakraborty R."/>
        </authorList>
    </citation>
    <scope>NUCLEOTIDE SEQUENCE [LARGE SCALE GENOMIC DNA]</scope>
    <source>
        <strain evidence="1 2">PCS</strain>
    </source>
</reference>
<organism evidence="1 2">
    <name type="scientific">Desulfocurvibacter africanus PCS</name>
    <dbReference type="NCBI Taxonomy" id="1262666"/>
    <lineage>
        <taxon>Bacteria</taxon>
        <taxon>Pseudomonadati</taxon>
        <taxon>Thermodesulfobacteriota</taxon>
        <taxon>Desulfovibrionia</taxon>
        <taxon>Desulfovibrionales</taxon>
        <taxon>Desulfovibrionaceae</taxon>
        <taxon>Desulfocurvibacter</taxon>
    </lineage>
</organism>
<evidence type="ECO:0000313" key="2">
    <source>
        <dbReference type="Proteomes" id="UP000011922"/>
    </source>
</evidence>
<dbReference type="AlphaFoldDB" id="M5Q0Z8"/>
<dbReference type="Proteomes" id="UP000011922">
    <property type="component" value="Unassembled WGS sequence"/>
</dbReference>
<dbReference type="PATRIC" id="fig|1262666.3.peg.3175"/>
<sequence>MTEDVISPLVDIADPVQRRAMFMAIFSREMQRRTGRMPIIVGGEALEIYTQGGYSTGDMDIKAPKEEAERLLGEMGFVRKGRLFVNAGLGLYVDWLGESLEEGPEAEARTNLVDIGEGLSVRVVSFEDLLIDRLLAAASWGDTDSRLWAESLYMVARRSGVALDLEYLRKRAIAEGIEKEFQGLLTSREERS</sequence>
<comment type="caution">
    <text evidence="1">The sequence shown here is derived from an EMBL/GenBank/DDBJ whole genome shotgun (WGS) entry which is preliminary data.</text>
</comment>
<evidence type="ECO:0008006" key="3">
    <source>
        <dbReference type="Google" id="ProtNLM"/>
    </source>
</evidence>
<dbReference type="EMBL" id="AOSV01000034">
    <property type="protein sequence ID" value="EMG36113.1"/>
    <property type="molecule type" value="Genomic_DNA"/>
</dbReference>